<dbReference type="InterPro" id="IPR000524">
    <property type="entry name" value="Tscrpt_reg_HTH_GntR"/>
</dbReference>
<reference evidence="7 8" key="1">
    <citation type="submission" date="2022-11" db="EMBL/GenBank/DDBJ databases">
        <title>Biodiversity and phylogenetic relationships of bacteria.</title>
        <authorList>
            <person name="Machado R.A.R."/>
            <person name="Bhat A."/>
            <person name="Loulou A."/>
            <person name="Kallel S."/>
        </authorList>
    </citation>
    <scope>NUCLEOTIDE SEQUENCE [LARGE SCALE GENOMIC DNA]</scope>
    <source>
        <strain evidence="7 8">DSM 13975</strain>
    </source>
</reference>
<keyword evidence="4" id="KW-0238">DNA-binding</keyword>
<dbReference type="InterPro" id="IPR051446">
    <property type="entry name" value="HTH_trans_reg/aminotransferase"/>
</dbReference>
<dbReference type="EMBL" id="JAPKNA010000001">
    <property type="protein sequence ID" value="MCX5463745.1"/>
    <property type="molecule type" value="Genomic_DNA"/>
</dbReference>
<dbReference type="PROSITE" id="PS50949">
    <property type="entry name" value="HTH_GNTR"/>
    <property type="match status" value="1"/>
</dbReference>
<evidence type="ECO:0000256" key="2">
    <source>
        <dbReference type="ARBA" id="ARBA00022898"/>
    </source>
</evidence>
<name>A0ABT3VKM0_9BURK</name>
<dbReference type="PANTHER" id="PTHR46577">
    <property type="entry name" value="HTH-TYPE TRANSCRIPTIONAL REGULATORY PROTEIN GABR"/>
    <property type="match status" value="1"/>
</dbReference>
<evidence type="ECO:0000256" key="1">
    <source>
        <dbReference type="ARBA" id="ARBA00005384"/>
    </source>
</evidence>
<dbReference type="InterPro" id="IPR015424">
    <property type="entry name" value="PyrdxlP-dep_Trfase"/>
</dbReference>
<dbReference type="InterPro" id="IPR036388">
    <property type="entry name" value="WH-like_DNA-bd_sf"/>
</dbReference>
<dbReference type="Pfam" id="PF00392">
    <property type="entry name" value="GntR"/>
    <property type="match status" value="1"/>
</dbReference>
<organism evidence="7 8">
    <name type="scientific">Alcaligenes parafaecalis</name>
    <dbReference type="NCBI Taxonomy" id="171260"/>
    <lineage>
        <taxon>Bacteria</taxon>
        <taxon>Pseudomonadati</taxon>
        <taxon>Pseudomonadota</taxon>
        <taxon>Betaproteobacteria</taxon>
        <taxon>Burkholderiales</taxon>
        <taxon>Alcaligenaceae</taxon>
        <taxon>Alcaligenes</taxon>
    </lineage>
</organism>
<protein>
    <submittedName>
        <fullName evidence="7">PLP-dependent aminotransferase family protein</fullName>
    </submittedName>
</protein>
<keyword evidence="8" id="KW-1185">Reference proteome</keyword>
<evidence type="ECO:0000256" key="4">
    <source>
        <dbReference type="ARBA" id="ARBA00023125"/>
    </source>
</evidence>
<dbReference type="InterPro" id="IPR004839">
    <property type="entry name" value="Aminotransferase_I/II_large"/>
</dbReference>
<evidence type="ECO:0000313" key="8">
    <source>
        <dbReference type="Proteomes" id="UP001209916"/>
    </source>
</evidence>
<evidence type="ECO:0000313" key="7">
    <source>
        <dbReference type="EMBL" id="MCX5463745.1"/>
    </source>
</evidence>
<keyword evidence="3" id="KW-0805">Transcription regulation</keyword>
<dbReference type="CDD" id="cd00609">
    <property type="entry name" value="AAT_like"/>
    <property type="match status" value="1"/>
</dbReference>
<dbReference type="SUPFAM" id="SSF53383">
    <property type="entry name" value="PLP-dependent transferases"/>
    <property type="match status" value="1"/>
</dbReference>
<dbReference type="PANTHER" id="PTHR46577:SF1">
    <property type="entry name" value="HTH-TYPE TRANSCRIPTIONAL REGULATORY PROTEIN GABR"/>
    <property type="match status" value="1"/>
</dbReference>
<comment type="similarity">
    <text evidence="1">In the C-terminal section; belongs to the class-I pyridoxal-phosphate-dependent aminotransferase family.</text>
</comment>
<dbReference type="PRINTS" id="PR00035">
    <property type="entry name" value="HTHGNTR"/>
</dbReference>
<keyword evidence="5" id="KW-0804">Transcription</keyword>
<dbReference type="Pfam" id="PF00155">
    <property type="entry name" value="Aminotran_1_2"/>
    <property type="match status" value="1"/>
</dbReference>
<dbReference type="Gene3D" id="3.40.640.10">
    <property type="entry name" value="Type I PLP-dependent aspartate aminotransferase-like (Major domain)"/>
    <property type="match status" value="1"/>
</dbReference>
<evidence type="ECO:0000256" key="3">
    <source>
        <dbReference type="ARBA" id="ARBA00023015"/>
    </source>
</evidence>
<dbReference type="InterPro" id="IPR036390">
    <property type="entry name" value="WH_DNA-bd_sf"/>
</dbReference>
<dbReference type="Gene3D" id="1.10.10.10">
    <property type="entry name" value="Winged helix-like DNA-binding domain superfamily/Winged helix DNA-binding domain"/>
    <property type="match status" value="1"/>
</dbReference>
<dbReference type="Proteomes" id="UP001209916">
    <property type="component" value="Unassembled WGS sequence"/>
</dbReference>
<dbReference type="InterPro" id="IPR015421">
    <property type="entry name" value="PyrdxlP-dep_Trfase_major"/>
</dbReference>
<sequence>MSRTALNPKIPSLGELDRSAGALGRQLAQKLREAIKGGALKAGDALPSTRALASSLGVARGTVVEAFEQLIAEGFLESSPGVGTYIAHALSSSEARSTKHRNVALATQPSPPSAEPFNAVAAQFEPLPPVPFAVSIPLGAASPGPVWRRLGNRLRSHGLGAPGGYGDPQGALPLREAIAEYVRRSRSVRCEAEQVIVTTGTQQGLFLACLILMGREDFAWVENPAYPGITAILNTVGAPDRMVRVPVDEEGLDVEAGIRVKADARVAFVTPSHQYPLGMPMSMARRNALLAWARAKSAWIVEDDYDSEFRYSGHPFPSLQGLDPERVIYLGTFSKVLFPSLRLAYAIVPPQLVKAFCGARILLDRHPPSADQHVLASFISEGHLERHIRRMRGIYTQCRNHLFEIVSAVLPGELARLQPCDQGMHSVLWLAEHIDDVAVAQRALKEGVAVRPVSTMYKAGDGRPGLILGLSAFSPEQMTKAAKKLARIIAELAQAHKSKKKSDAS</sequence>
<dbReference type="CDD" id="cd07377">
    <property type="entry name" value="WHTH_GntR"/>
    <property type="match status" value="1"/>
</dbReference>
<dbReference type="RefSeq" id="WP_266120445.1">
    <property type="nucleotide sequence ID" value="NZ_JAPKNA010000001.1"/>
</dbReference>
<keyword evidence="2" id="KW-0663">Pyridoxal phosphate</keyword>
<gene>
    <name evidence="7" type="ORF">OSH09_06085</name>
</gene>
<evidence type="ECO:0000259" key="6">
    <source>
        <dbReference type="PROSITE" id="PS50949"/>
    </source>
</evidence>
<dbReference type="SMART" id="SM00345">
    <property type="entry name" value="HTH_GNTR"/>
    <property type="match status" value="1"/>
</dbReference>
<evidence type="ECO:0000256" key="5">
    <source>
        <dbReference type="ARBA" id="ARBA00023163"/>
    </source>
</evidence>
<proteinExistence type="inferred from homology"/>
<feature type="domain" description="HTH gntR-type" evidence="6">
    <location>
        <begin position="21"/>
        <end position="89"/>
    </location>
</feature>
<keyword evidence="7" id="KW-0032">Aminotransferase</keyword>
<keyword evidence="7" id="KW-0808">Transferase</keyword>
<dbReference type="GO" id="GO:0008483">
    <property type="term" value="F:transaminase activity"/>
    <property type="evidence" value="ECO:0007669"/>
    <property type="project" value="UniProtKB-KW"/>
</dbReference>
<accession>A0ABT3VKM0</accession>
<comment type="caution">
    <text evidence="7">The sequence shown here is derived from an EMBL/GenBank/DDBJ whole genome shotgun (WGS) entry which is preliminary data.</text>
</comment>
<dbReference type="SUPFAM" id="SSF46785">
    <property type="entry name" value="Winged helix' DNA-binding domain"/>
    <property type="match status" value="1"/>
</dbReference>